<proteinExistence type="predicted"/>
<feature type="chain" id="PRO_5039579560" evidence="2">
    <location>
        <begin position="16"/>
        <end position="291"/>
    </location>
</feature>
<name>A0A9D4JLR2_DREPO</name>
<dbReference type="Gene3D" id="2.80.10.50">
    <property type="match status" value="1"/>
</dbReference>
<reference evidence="3" key="2">
    <citation type="submission" date="2020-11" db="EMBL/GenBank/DDBJ databases">
        <authorList>
            <person name="McCartney M.A."/>
            <person name="Auch B."/>
            <person name="Kono T."/>
            <person name="Mallez S."/>
            <person name="Becker A."/>
            <person name="Gohl D.M."/>
            <person name="Silverstein K.A.T."/>
            <person name="Koren S."/>
            <person name="Bechman K.B."/>
            <person name="Herman A."/>
            <person name="Abrahante J.E."/>
            <person name="Garbe J."/>
        </authorList>
    </citation>
    <scope>NUCLEOTIDE SEQUENCE</scope>
    <source>
        <strain evidence="3">Duluth1</strain>
        <tissue evidence="3">Whole animal</tissue>
    </source>
</reference>
<accession>A0A9D4JLR2</accession>
<dbReference type="InterPro" id="IPR008996">
    <property type="entry name" value="IL1/FGF"/>
</dbReference>
<evidence type="ECO:0000313" key="4">
    <source>
        <dbReference type="Proteomes" id="UP000828390"/>
    </source>
</evidence>
<evidence type="ECO:0000313" key="3">
    <source>
        <dbReference type="EMBL" id="KAH3816755.1"/>
    </source>
</evidence>
<feature type="compositionally biased region" description="Polar residues" evidence="1">
    <location>
        <begin position="241"/>
        <end position="254"/>
    </location>
</feature>
<dbReference type="EMBL" id="JAIWYP010000005">
    <property type="protein sequence ID" value="KAH3816755.1"/>
    <property type="molecule type" value="Genomic_DNA"/>
</dbReference>
<gene>
    <name evidence="3" type="ORF">DPMN_118277</name>
</gene>
<feature type="non-terminal residue" evidence="3">
    <location>
        <position position="291"/>
    </location>
</feature>
<evidence type="ECO:0000256" key="2">
    <source>
        <dbReference type="SAM" id="SignalP"/>
    </source>
</evidence>
<comment type="caution">
    <text evidence="3">The sequence shown here is derived from an EMBL/GenBank/DDBJ whole genome shotgun (WGS) entry which is preliminary data.</text>
</comment>
<sequence>LLTLLLIVLVGVGSAANQVNGASLGKVHHILQKKPQWQKDGSKASPVQDGDIYKVIEHVRKEMNSFPHQVGTTQIRFHRLKSVCTEGFVKVTSKGKNNMSASGKLRELGEDFSYLKFVSKPNGNFSIVSLATDLTICLDKRWKPVATSKTDKKNLMTCEFQEVYAEDMKNFHYRAAVQTRHEKYLGFNSQKGMRAKDINNMKNRKKKDCYTFRKEDVPQDYIDSLKERKREQTRHKDKNTVKSQSVKNCQQTPGQGPPGVNFCDRQSLQSLISGNLESVRHGQNHKRHRNG</sequence>
<evidence type="ECO:0000256" key="1">
    <source>
        <dbReference type="SAM" id="MobiDB-lite"/>
    </source>
</evidence>
<protein>
    <submittedName>
        <fullName evidence="3">Uncharacterized protein</fullName>
    </submittedName>
</protein>
<organism evidence="3 4">
    <name type="scientific">Dreissena polymorpha</name>
    <name type="common">Zebra mussel</name>
    <name type="synonym">Mytilus polymorpha</name>
    <dbReference type="NCBI Taxonomy" id="45954"/>
    <lineage>
        <taxon>Eukaryota</taxon>
        <taxon>Metazoa</taxon>
        <taxon>Spiralia</taxon>
        <taxon>Lophotrochozoa</taxon>
        <taxon>Mollusca</taxon>
        <taxon>Bivalvia</taxon>
        <taxon>Autobranchia</taxon>
        <taxon>Heteroconchia</taxon>
        <taxon>Euheterodonta</taxon>
        <taxon>Imparidentia</taxon>
        <taxon>Neoheterodontei</taxon>
        <taxon>Myida</taxon>
        <taxon>Dreissenoidea</taxon>
        <taxon>Dreissenidae</taxon>
        <taxon>Dreissena</taxon>
    </lineage>
</organism>
<dbReference type="SUPFAM" id="SSF50353">
    <property type="entry name" value="Cytokine"/>
    <property type="match status" value="1"/>
</dbReference>
<feature type="signal peptide" evidence="2">
    <location>
        <begin position="1"/>
        <end position="15"/>
    </location>
</feature>
<reference evidence="3" key="1">
    <citation type="journal article" date="2019" name="bioRxiv">
        <title>The Genome of the Zebra Mussel, Dreissena polymorpha: A Resource for Invasive Species Research.</title>
        <authorList>
            <person name="McCartney M.A."/>
            <person name="Auch B."/>
            <person name="Kono T."/>
            <person name="Mallez S."/>
            <person name="Zhang Y."/>
            <person name="Obille A."/>
            <person name="Becker A."/>
            <person name="Abrahante J.E."/>
            <person name="Garbe J."/>
            <person name="Badalamenti J.P."/>
            <person name="Herman A."/>
            <person name="Mangelson H."/>
            <person name="Liachko I."/>
            <person name="Sullivan S."/>
            <person name="Sone E.D."/>
            <person name="Koren S."/>
            <person name="Silverstein K.A.T."/>
            <person name="Beckman K.B."/>
            <person name="Gohl D.M."/>
        </authorList>
    </citation>
    <scope>NUCLEOTIDE SEQUENCE</scope>
    <source>
        <strain evidence="3">Duluth1</strain>
        <tissue evidence="3">Whole animal</tissue>
    </source>
</reference>
<dbReference type="AlphaFoldDB" id="A0A9D4JLR2"/>
<keyword evidence="4" id="KW-1185">Reference proteome</keyword>
<feature type="region of interest" description="Disordered" evidence="1">
    <location>
        <begin position="229"/>
        <end position="264"/>
    </location>
</feature>
<dbReference type="Proteomes" id="UP000828390">
    <property type="component" value="Unassembled WGS sequence"/>
</dbReference>
<keyword evidence="2" id="KW-0732">Signal</keyword>